<dbReference type="AlphaFoldDB" id="A0A846WNA6"/>
<protein>
    <submittedName>
        <fullName evidence="2">Uncharacterized protein</fullName>
    </submittedName>
</protein>
<gene>
    <name evidence="2" type="ORF">HGA05_09170</name>
</gene>
<dbReference type="GO" id="GO:0005524">
    <property type="term" value="F:ATP binding"/>
    <property type="evidence" value="ECO:0007669"/>
    <property type="project" value="InterPro"/>
</dbReference>
<dbReference type="Proteomes" id="UP000563898">
    <property type="component" value="Unassembled WGS sequence"/>
</dbReference>
<dbReference type="EMBL" id="JAAXPC010000004">
    <property type="protein sequence ID" value="NKY01741.1"/>
    <property type="molecule type" value="Genomic_DNA"/>
</dbReference>
<feature type="region of interest" description="Disordered" evidence="1">
    <location>
        <begin position="183"/>
        <end position="203"/>
    </location>
</feature>
<name>A0A846WNA6_9ACTN</name>
<proteinExistence type="predicted"/>
<comment type="caution">
    <text evidence="2">The sequence shown here is derived from an EMBL/GenBank/DDBJ whole genome shotgun (WGS) entry which is preliminary data.</text>
</comment>
<sequence length="282" mass="30837">MGVSWVELIGRNAASGSVMVSGALRSLGSDRGTELDESYRFWYAPTDRWRIEIDGEPVYLSGRDRSLVRIDGHMTLLDGDIRMPILGRGVSPLQLLGQNSLLHSMSRDVVVRDEPRAVDVGGRRAWAVLVGDRSGKNGEISIDESTGVIVRLTMSAGSGSSEVVELTEHASLPDGLFEWDGPVVEAPSPRGRRARPDPEVGRQERSEVLRACVTALDRSAEVLSLMQRAESEEDAIRRLVSELGVTTVGAQAIAAMQMSTFRPDIADQLRRALADDENNRRC</sequence>
<dbReference type="InterPro" id="IPR013757">
    <property type="entry name" value="Topo_IIA_A_a_sf"/>
</dbReference>
<feature type="compositionally biased region" description="Basic and acidic residues" evidence="1">
    <location>
        <begin position="194"/>
        <end position="203"/>
    </location>
</feature>
<evidence type="ECO:0000313" key="2">
    <source>
        <dbReference type="EMBL" id="NKY01741.1"/>
    </source>
</evidence>
<dbReference type="GO" id="GO:0003677">
    <property type="term" value="F:DNA binding"/>
    <property type="evidence" value="ECO:0007669"/>
    <property type="project" value="InterPro"/>
</dbReference>
<organism evidence="2 3">
    <name type="scientific">Gordonia polyisoprenivorans</name>
    <dbReference type="NCBI Taxonomy" id="84595"/>
    <lineage>
        <taxon>Bacteria</taxon>
        <taxon>Bacillati</taxon>
        <taxon>Actinomycetota</taxon>
        <taxon>Actinomycetes</taxon>
        <taxon>Mycobacteriales</taxon>
        <taxon>Gordoniaceae</taxon>
        <taxon>Gordonia</taxon>
    </lineage>
</organism>
<dbReference type="Gene3D" id="1.10.268.10">
    <property type="entry name" value="Topoisomerase, domain 3"/>
    <property type="match status" value="1"/>
</dbReference>
<reference evidence="2 3" key="1">
    <citation type="submission" date="2020-04" db="EMBL/GenBank/DDBJ databases">
        <title>MicrobeNet Type strains.</title>
        <authorList>
            <person name="Nicholson A.C."/>
        </authorList>
    </citation>
    <scope>NUCLEOTIDE SEQUENCE [LARGE SCALE GENOMIC DNA]</scope>
    <source>
        <strain evidence="2 3">ATCC BAA-14</strain>
    </source>
</reference>
<accession>A0A846WNA6</accession>
<evidence type="ECO:0000256" key="1">
    <source>
        <dbReference type="SAM" id="MobiDB-lite"/>
    </source>
</evidence>
<dbReference type="GO" id="GO:0003918">
    <property type="term" value="F:DNA topoisomerase type II (double strand cut, ATP-hydrolyzing) activity"/>
    <property type="evidence" value="ECO:0007669"/>
    <property type="project" value="InterPro"/>
</dbReference>
<dbReference type="RefSeq" id="WP_006371911.1">
    <property type="nucleotide sequence ID" value="NZ_CP085887.1"/>
</dbReference>
<evidence type="ECO:0000313" key="3">
    <source>
        <dbReference type="Proteomes" id="UP000563898"/>
    </source>
</evidence>